<gene>
    <name evidence="1" type="ORF">CDAR_600851</name>
</gene>
<organism evidence="1 2">
    <name type="scientific">Caerostris darwini</name>
    <dbReference type="NCBI Taxonomy" id="1538125"/>
    <lineage>
        <taxon>Eukaryota</taxon>
        <taxon>Metazoa</taxon>
        <taxon>Ecdysozoa</taxon>
        <taxon>Arthropoda</taxon>
        <taxon>Chelicerata</taxon>
        <taxon>Arachnida</taxon>
        <taxon>Araneae</taxon>
        <taxon>Araneomorphae</taxon>
        <taxon>Entelegynae</taxon>
        <taxon>Araneoidea</taxon>
        <taxon>Araneidae</taxon>
        <taxon>Caerostris</taxon>
    </lineage>
</organism>
<reference evidence="1 2" key="1">
    <citation type="submission" date="2021-06" db="EMBL/GenBank/DDBJ databases">
        <title>Caerostris darwini draft genome.</title>
        <authorList>
            <person name="Kono N."/>
            <person name="Arakawa K."/>
        </authorList>
    </citation>
    <scope>NUCLEOTIDE SEQUENCE [LARGE SCALE GENOMIC DNA]</scope>
</reference>
<dbReference type="Proteomes" id="UP001054837">
    <property type="component" value="Unassembled WGS sequence"/>
</dbReference>
<comment type="caution">
    <text evidence="1">The sequence shown here is derived from an EMBL/GenBank/DDBJ whole genome shotgun (WGS) entry which is preliminary data.</text>
</comment>
<sequence>MTEITSINYVIRTRQNLFSGEEDADACGRKKNIAHPSQPPPFFSKRSGSKMIFPGSSRVHPQPPAGATPCATWRRLDSSRNVSVRLFVPCEWRPISRYYHVERRQDLTAPSPDPLHFYELIIWKKN</sequence>
<accession>A0AAV4TV91</accession>
<name>A0AAV4TV91_9ARAC</name>
<protein>
    <submittedName>
        <fullName evidence="1">Uncharacterized protein</fullName>
    </submittedName>
</protein>
<evidence type="ECO:0000313" key="2">
    <source>
        <dbReference type="Proteomes" id="UP001054837"/>
    </source>
</evidence>
<evidence type="ECO:0000313" key="1">
    <source>
        <dbReference type="EMBL" id="GIY49406.1"/>
    </source>
</evidence>
<keyword evidence="2" id="KW-1185">Reference proteome</keyword>
<dbReference type="AlphaFoldDB" id="A0AAV4TV91"/>
<dbReference type="EMBL" id="BPLQ01010221">
    <property type="protein sequence ID" value="GIY49406.1"/>
    <property type="molecule type" value="Genomic_DNA"/>
</dbReference>
<proteinExistence type="predicted"/>